<dbReference type="Gene3D" id="2.60.120.200">
    <property type="match status" value="5"/>
</dbReference>
<name>A0A919EHT4_STRFL</name>
<comment type="caution">
    <text evidence="6">The sequence shown here is derived from an EMBL/GenBank/DDBJ whole genome shotgun (WGS) entry which is preliminary data.</text>
</comment>
<reference evidence="6" key="1">
    <citation type="journal article" date="2014" name="Int. J. Syst. Evol. Microbiol.">
        <title>Complete genome sequence of Corynebacterium casei LMG S-19264T (=DSM 44701T), isolated from a smear-ripened cheese.</title>
        <authorList>
            <consortium name="US DOE Joint Genome Institute (JGI-PGF)"/>
            <person name="Walter F."/>
            <person name="Albersmeier A."/>
            <person name="Kalinowski J."/>
            <person name="Ruckert C."/>
        </authorList>
    </citation>
    <scope>NUCLEOTIDE SEQUENCE</scope>
    <source>
        <strain evidence="6">JCM 4122</strain>
    </source>
</reference>
<dbReference type="RefSeq" id="WP_190040777.1">
    <property type="nucleotide sequence ID" value="NZ_BNBE01000001.1"/>
</dbReference>
<dbReference type="Pfam" id="PF13385">
    <property type="entry name" value="Laminin_G_3"/>
    <property type="match status" value="3"/>
</dbReference>
<keyword evidence="3" id="KW-0175">Coiled coil</keyword>
<evidence type="ECO:0000256" key="3">
    <source>
        <dbReference type="SAM" id="Coils"/>
    </source>
</evidence>
<keyword evidence="2" id="KW-1015">Disulfide bond</keyword>
<keyword evidence="1" id="KW-0732">Signal</keyword>
<feature type="region of interest" description="Disordered" evidence="4">
    <location>
        <begin position="2152"/>
        <end position="2172"/>
    </location>
</feature>
<accession>A0A919EHT4</accession>
<dbReference type="EMBL" id="BNBE01000001">
    <property type="protein sequence ID" value="GHF81795.1"/>
    <property type="molecule type" value="Genomic_DNA"/>
</dbReference>
<evidence type="ECO:0000256" key="1">
    <source>
        <dbReference type="ARBA" id="ARBA00022729"/>
    </source>
</evidence>
<feature type="domain" description="LamG-like jellyroll fold" evidence="5">
    <location>
        <begin position="353"/>
        <end position="476"/>
    </location>
</feature>
<organism evidence="6 7">
    <name type="scientific">Streptomyces filamentosus</name>
    <name type="common">Streptomyces roseosporus</name>
    <dbReference type="NCBI Taxonomy" id="67294"/>
    <lineage>
        <taxon>Bacteria</taxon>
        <taxon>Bacillati</taxon>
        <taxon>Actinomycetota</taxon>
        <taxon>Actinomycetes</taxon>
        <taxon>Kitasatosporales</taxon>
        <taxon>Streptomycetaceae</taxon>
        <taxon>Streptomyces</taxon>
    </lineage>
</organism>
<dbReference type="InterPro" id="IPR013320">
    <property type="entry name" value="ConA-like_dom_sf"/>
</dbReference>
<dbReference type="PANTHER" id="PTHR47635:SF2">
    <property type="entry name" value="LAMG-LIKE JELLYROLL FOLD DOMAIN-CONTAINING PROTEIN"/>
    <property type="match status" value="1"/>
</dbReference>
<evidence type="ECO:0000256" key="2">
    <source>
        <dbReference type="ARBA" id="ARBA00023157"/>
    </source>
</evidence>
<reference evidence="6" key="2">
    <citation type="submission" date="2020-09" db="EMBL/GenBank/DDBJ databases">
        <authorList>
            <person name="Sun Q."/>
            <person name="Ohkuma M."/>
        </authorList>
    </citation>
    <scope>NUCLEOTIDE SEQUENCE</scope>
    <source>
        <strain evidence="6">JCM 4122</strain>
    </source>
</reference>
<dbReference type="InterPro" id="IPR006558">
    <property type="entry name" value="LamG-like"/>
</dbReference>
<sequence>MAAQDSLLKKYGDRSYRHVTMARHQGTTIAFAMDASRRIVYTVLDLAGPLTKGEVDSAYWSDNPAEVGFPREIAEVGYAVAGATAMPTVKRGGAEAGADERPATAEIDPFLSSTARLTADAPFHVISDGTYVVILRQSVGGTHPDAVYKLTGGGSSGDASRADYVLSAAKKVPLVRDTLLVDRFVLVDGKLKPVLEVRFKRSRHATRPESAKDSLGTEDMEGRPFHEPTQELSFVRNLTQGRFAAVLVPTAVANVQRWQLFAHNDATGRVDSFNIEQGAQGLFNTQGTRFWTSPDAAYRDSVFERSPGTCPFTGRELVPVTGSEGHAETALRLDGVDGHLDLGDRAPLHFGGKAYSIEAWVKPAALEGPVLGRSGEYLFGVDANGAVFLSHDGAPTALTSTETLATDSYAHIAATFDGTTAKLYVNGKQAGSAALPFTPLTGVHTLVGKRSSGGTDSFFNGDLDELRIWNRVRSAAELTTDLNNRLIGNEPGLVAYYRFDEGTGTTAHDQTDHAGHGTLVGNARWTGSDAPVGDHPGVRRDSFTLKGRSVVSGMSALLYHQQENVVAGYRADPKPAKRQARVMLAFAAKYGQEPAVATLDFAVGRDGRLAQVPDLLEPQVLKRPTKGQDSEQVSTLQQLIKRLEPEVAAIEADINRLKGAAGRLAEYQAEYDRLKPGFDALEQQYLAEKDLVTSWIYNIELKTPRVVPGSTLQWLGGTDNQAESGAVFVLDSVYTSWRFDAVGESQDGRPCYWLVSHRFNKDVRVVGNSTSENAQLYLRPRDPGNRSAQFQLVTEGDCVRLVNRASRLAIGSPSTYQYAQVLQSSECLKAETGLFRMTQVSMRSGVDQRYFAAKTQMDPARERLQEALKAQQRIAELQINLTAKQAELADARTQLAKLSGALQGDDDLTVAMPLLAVDSTGLSLAGGLLEFARGTDRPALLDSGTGNLVLYFRGADDQFFAAYYDTAVLRGTRTLAADTGTLVFLARDPAVPLDGATITVTDGDAPGRCDLTVTVGPDTETWRSLPRKAEQMAAALAGSPGRPVTLSAVARVTGSTVELTTPTTVAVPAKAHLQIGGTGYAVATDAPIGAKSLELTAKNVTAKPGDKVSLVGYDWTRAQSTRPGVLLSAGSRLVTLSTGGVESVPNGTAKAAITGRGCRWRAEMPGRAFLFDGKEQYLTLPAGKQQSIAPTGDLSLEAWVNPEAGGGRIVHAKTDGSGYSLALAPAALPAWQFVNGTKAQLTPSLDLANRDFTIELWAKRNQSRGRVEPLLFHGATAGRVDQSLHLWFHPDETFYFSLYGDDMKTTQAYPDLEWHHWAAVYKNATREQILYRDGVEVGRRTSTGAYTGNGPLVLGHFPFSGDYLDGQIDEVRVFGRARTKQEISAERHQRLSGREPGLLGYWTFPGKDGPASPIKGYQVTARVGDRVLKSAERFPCNEWAHLAATFTQSWALSLDGGEGLSVAAQPALDVLEDLTVEAFVRIDKLGTPIGLLTKGTVVDGGRDGVPYQLGVRADGLVEFAFAEANGKPVRYTSDRAVTPGAFHRITVVRERRKPAVSTTTQTTTNAVQPEQEIRFYLDGGAVGSHVYSGPGAQSNTSEVVIGRGLTGVLCELRLWNSARPQARLGLPVTSREKGLLARWAFNENAGNVTLDVSGTFPAKLRGARWTRDVDPLASPLRLYRNGEPLTEAPLTAQDTTAAWGDPQLTLGARLEGGKPADLLTGTLEEVRIWRTVRTQEQIQDNLFTRLRGEKQDLLGYWPFDRDSTEPGSTSVRDEGLRGNHLGFSAKRPRVLLSTAPVSTDTAQVRSALADVRTPFHDTIAGAPAVTEYADLQYDAKGEALGVLKRCYAFVRDGRWHLVTGYKVGDLTTEWVGQAQFDPQLVGYVEGAPPVPSENLTDKADGFPGASSVEFAEADQVVRSLSSSRTRSVNAAFNFSFGVETDASVLTITAPLGFGTAQPLAEGQMKIGGKGSLEFANTWSTDTKVSQGQNTARKTKLALTGYTEDAAKVLNSAVGRRYVPANTGTALVQSQTADVFALRLAHTGALVAYRMLPNPDIPLDWNIIHFPINPRYTKQGTLDGAVGFDDRGKVTDPDYPTATAYGEYSYFKPRDAYALKRRITRDQQRLEAFYESVSTETHHPDPTGAQAQSVLRSMGVSGGQQETGRGTSGSAAATGFSHRDLVNTYVWTAQGGFFAESTEATDAVSETTSGSYTFSGSFGASFEGSFGALGLGWFGSLDASVGGGFSVTRAKAKDASRSFGLDVQCAPSGDLQRRDSNGKPVYNAAGKPVLVPGKVDAYRFLTFYLGENSANFDDFYHKVVDPTWLQGSDAPDAAALRQARQNTAKPPCWRILHRVTYVSRVLAPVPPPGAPPLEKAMRAENIDSNYELIKRLEPYVRPSATTTGALATATREVLATQLPELLPHATEISDYLTRYFGMEN</sequence>
<evidence type="ECO:0000259" key="5">
    <source>
        <dbReference type="SMART" id="SM00560"/>
    </source>
</evidence>
<evidence type="ECO:0000313" key="6">
    <source>
        <dbReference type="EMBL" id="GHF81795.1"/>
    </source>
</evidence>
<evidence type="ECO:0000313" key="7">
    <source>
        <dbReference type="Proteomes" id="UP000632849"/>
    </source>
</evidence>
<evidence type="ECO:0000256" key="4">
    <source>
        <dbReference type="SAM" id="MobiDB-lite"/>
    </source>
</evidence>
<dbReference type="CDD" id="cd00161">
    <property type="entry name" value="beta-trefoil_Ricin-like"/>
    <property type="match status" value="1"/>
</dbReference>
<protein>
    <recommendedName>
        <fullName evidence="5">LamG-like jellyroll fold domain-containing protein</fullName>
    </recommendedName>
</protein>
<dbReference type="Proteomes" id="UP000632849">
    <property type="component" value="Unassembled WGS sequence"/>
</dbReference>
<dbReference type="PANTHER" id="PTHR47635">
    <property type="entry name" value="CUB DOMAIN-CONTAINING PROTEIN"/>
    <property type="match status" value="1"/>
</dbReference>
<feature type="coiled-coil region" evidence="3">
    <location>
        <begin position="860"/>
        <end position="901"/>
    </location>
</feature>
<proteinExistence type="predicted"/>
<dbReference type="SUPFAM" id="SSF49899">
    <property type="entry name" value="Concanavalin A-like lectins/glucanases"/>
    <property type="match status" value="5"/>
</dbReference>
<feature type="compositionally biased region" description="Low complexity" evidence="4">
    <location>
        <begin position="2162"/>
        <end position="2172"/>
    </location>
</feature>
<dbReference type="SMART" id="SM00560">
    <property type="entry name" value="LamGL"/>
    <property type="match status" value="2"/>
</dbReference>
<keyword evidence="7" id="KW-1185">Reference proteome</keyword>
<feature type="domain" description="LamG-like jellyroll fold" evidence="5">
    <location>
        <begin position="1250"/>
        <end position="1381"/>
    </location>
</feature>
<gene>
    <name evidence="6" type="ORF">GCM10017667_06980</name>
</gene>